<sequence length="101" mass="11053">MHISGNGKADHLARLLLGVQDLDGSASKSQPVSREVAGDQVHISERAKELQRMLALTDQPDPARMERINRIKQEIDNGTYDVSGRTVGDALIRHVLTDAVV</sequence>
<feature type="domain" description="Anti-sigma-28 factor FlgM C-terminal" evidence="9">
    <location>
        <begin position="39"/>
        <end position="92"/>
    </location>
</feature>
<evidence type="ECO:0000256" key="6">
    <source>
        <dbReference type="ARBA" id="ARBA00023163"/>
    </source>
</evidence>
<dbReference type="STRING" id="1715989.NITINOP_2155"/>
<evidence type="ECO:0000256" key="1">
    <source>
        <dbReference type="ARBA" id="ARBA00005322"/>
    </source>
</evidence>
<dbReference type="InterPro" id="IPR007412">
    <property type="entry name" value="FlgM"/>
</dbReference>
<dbReference type="NCBIfam" id="TIGR03824">
    <property type="entry name" value="FlgM_jcvi"/>
    <property type="match status" value="1"/>
</dbReference>
<evidence type="ECO:0000313" key="11">
    <source>
        <dbReference type="Proteomes" id="UP000066284"/>
    </source>
</evidence>
<reference evidence="11" key="1">
    <citation type="submission" date="2015-09" db="EMBL/GenBank/DDBJ databases">
        <authorList>
            <person name="Daims H."/>
        </authorList>
    </citation>
    <scope>NUCLEOTIDE SEQUENCE [LARGE SCALE GENOMIC DNA]</scope>
</reference>
<comment type="similarity">
    <text evidence="1">Belongs to the FlgM family.</text>
</comment>
<dbReference type="KEGG" id="nio:NITINOP_2155"/>
<evidence type="ECO:0000259" key="9">
    <source>
        <dbReference type="Pfam" id="PF04316"/>
    </source>
</evidence>
<evidence type="ECO:0000256" key="3">
    <source>
        <dbReference type="ARBA" id="ARBA00022491"/>
    </source>
</evidence>
<dbReference type="GO" id="GO:0044781">
    <property type="term" value="P:bacterial-type flagellum organization"/>
    <property type="evidence" value="ECO:0007669"/>
    <property type="project" value="UniProtKB-KW"/>
</dbReference>
<dbReference type="Pfam" id="PF04316">
    <property type="entry name" value="FlgM"/>
    <property type="match status" value="1"/>
</dbReference>
<protein>
    <recommendedName>
        <fullName evidence="2">Negative regulator of flagellin synthesis</fullName>
    </recommendedName>
    <alternativeName>
        <fullName evidence="8">Anti-sigma-28 factor</fullName>
    </alternativeName>
</protein>
<comment type="function">
    <text evidence="7">Responsible for the coupling of flagellin expression to flagellar assembly by preventing expression of the flagellin genes when a component of the middle class of proteins is defective. It negatively regulates flagellar genes by inhibiting the activity of FliA by directly binding to FliA.</text>
</comment>
<gene>
    <name evidence="10" type="primary">flgM</name>
    <name evidence="10" type="ORF">NITINOP_2155</name>
</gene>
<dbReference type="AlphaFoldDB" id="A0A0S4KS04"/>
<dbReference type="SUPFAM" id="SSF101498">
    <property type="entry name" value="Anti-sigma factor FlgM"/>
    <property type="match status" value="1"/>
</dbReference>
<evidence type="ECO:0000256" key="7">
    <source>
        <dbReference type="ARBA" id="ARBA00024739"/>
    </source>
</evidence>
<dbReference type="OrthoDB" id="9797114at2"/>
<evidence type="ECO:0000256" key="4">
    <source>
        <dbReference type="ARBA" id="ARBA00022795"/>
    </source>
</evidence>
<keyword evidence="3" id="KW-0678">Repressor</keyword>
<accession>A0A0S4KS04</accession>
<keyword evidence="6" id="KW-0804">Transcription</keyword>
<dbReference type="GO" id="GO:0045892">
    <property type="term" value="P:negative regulation of DNA-templated transcription"/>
    <property type="evidence" value="ECO:0007669"/>
    <property type="project" value="InterPro"/>
</dbReference>
<evidence type="ECO:0000313" key="10">
    <source>
        <dbReference type="EMBL" id="CUQ67127.1"/>
    </source>
</evidence>
<name>A0A0S4KS04_9BACT</name>
<organism evidence="10 11">
    <name type="scientific">Candidatus Nitrospira inopinata</name>
    <dbReference type="NCBI Taxonomy" id="1715989"/>
    <lineage>
        <taxon>Bacteria</taxon>
        <taxon>Pseudomonadati</taxon>
        <taxon>Nitrospirota</taxon>
        <taxon>Nitrospiria</taxon>
        <taxon>Nitrospirales</taxon>
        <taxon>Nitrospiraceae</taxon>
        <taxon>Nitrospira</taxon>
    </lineage>
</organism>
<keyword evidence="4" id="KW-1005">Bacterial flagellum biogenesis</keyword>
<dbReference type="InterPro" id="IPR031316">
    <property type="entry name" value="FlgM_C"/>
</dbReference>
<evidence type="ECO:0000256" key="5">
    <source>
        <dbReference type="ARBA" id="ARBA00023015"/>
    </source>
</evidence>
<dbReference type="RefSeq" id="WP_062485233.1">
    <property type="nucleotide sequence ID" value="NZ_LN885086.1"/>
</dbReference>
<proteinExistence type="inferred from homology"/>
<dbReference type="Proteomes" id="UP000066284">
    <property type="component" value="Chromosome 1"/>
</dbReference>
<dbReference type="EMBL" id="LN885086">
    <property type="protein sequence ID" value="CUQ67127.1"/>
    <property type="molecule type" value="Genomic_DNA"/>
</dbReference>
<evidence type="ECO:0000256" key="8">
    <source>
        <dbReference type="ARBA" id="ARBA00030117"/>
    </source>
</evidence>
<dbReference type="InterPro" id="IPR035890">
    <property type="entry name" value="Anti-sigma-28_factor_FlgM_sf"/>
</dbReference>
<keyword evidence="5" id="KW-0805">Transcription regulation</keyword>
<keyword evidence="11" id="KW-1185">Reference proteome</keyword>
<evidence type="ECO:0000256" key="2">
    <source>
        <dbReference type="ARBA" id="ARBA00017823"/>
    </source>
</evidence>